<name>A0A0R2YHC2_9PSED</name>
<evidence type="ECO:0000313" key="2">
    <source>
        <dbReference type="Proteomes" id="UP000051446"/>
    </source>
</evidence>
<sequence>MKPGHTRSQHIAIGSKSLLHLFTDVVESCVPEPILKKFLILHAGTFLRFTLPTSGRKLRAFSLIAETLSGYLFE</sequence>
<evidence type="ECO:0000313" key="1">
    <source>
        <dbReference type="EMBL" id="KRP45700.1"/>
    </source>
</evidence>
<proteinExistence type="predicted"/>
<dbReference type="Proteomes" id="UP000051446">
    <property type="component" value="Unassembled WGS sequence"/>
</dbReference>
<protein>
    <submittedName>
        <fullName evidence="1">Uncharacterized protein</fullName>
    </submittedName>
</protein>
<dbReference type="PATRIC" id="fig|75588.4.peg.4633"/>
<accession>A0A0R2YHC2</accession>
<dbReference type="EMBL" id="JYLH01000006">
    <property type="protein sequence ID" value="KRP45700.1"/>
    <property type="molecule type" value="Genomic_DNA"/>
</dbReference>
<gene>
    <name evidence="1" type="ORF">TU73_11150</name>
</gene>
<reference evidence="1 2" key="1">
    <citation type="submission" date="2015-02" db="EMBL/GenBank/DDBJ databases">
        <title>Pseudomonas helleri sp. nov. and Pseudomonas weihenstephanensis sp. nov., isolated from raw cows milk.</title>
        <authorList>
            <person name="von Neubeck M."/>
            <person name="Huptas C."/>
            <person name="Wenning M."/>
            <person name="Scherer S."/>
        </authorList>
    </citation>
    <scope>NUCLEOTIDE SEQUENCE [LARGE SCALE GENOMIC DNA]</scope>
    <source>
        <strain evidence="1 2">DSM 17149</strain>
    </source>
</reference>
<dbReference type="AlphaFoldDB" id="A0A0R2YHC2"/>
<comment type="caution">
    <text evidence="1">The sequence shown here is derived from an EMBL/GenBank/DDBJ whole genome shotgun (WGS) entry which is preliminary data.</text>
</comment>
<organism evidence="1 2">
    <name type="scientific">Pseudomonas libanensis</name>
    <dbReference type="NCBI Taxonomy" id="75588"/>
    <lineage>
        <taxon>Bacteria</taxon>
        <taxon>Pseudomonadati</taxon>
        <taxon>Pseudomonadota</taxon>
        <taxon>Gammaproteobacteria</taxon>
        <taxon>Pseudomonadales</taxon>
        <taxon>Pseudomonadaceae</taxon>
        <taxon>Pseudomonas</taxon>
    </lineage>
</organism>